<dbReference type="RefSeq" id="XP_038747589.1">
    <property type="nucleotide sequence ID" value="XM_038886885.1"/>
</dbReference>
<comment type="caution">
    <text evidence="2">The sequence shown here is derived from an EMBL/GenBank/DDBJ whole genome shotgun (WGS) entry which is preliminary data.</text>
</comment>
<protein>
    <submittedName>
        <fullName evidence="2">Uncharacterized protein</fullName>
    </submittedName>
</protein>
<dbReference type="GeneID" id="62159959"/>
<proteinExistence type="predicted"/>
<reference evidence="2" key="2">
    <citation type="submission" date="2020-11" db="EMBL/GenBank/DDBJ databases">
        <title>Whole genome sequencing of Colletotrichum sp.</title>
        <authorList>
            <person name="Li H."/>
        </authorList>
    </citation>
    <scope>NUCLEOTIDE SEQUENCE</scope>
    <source>
        <strain evidence="2">CkLH20</strain>
    </source>
</reference>
<sequence>MKLLSLALLAPFVSAACDTSKNEISLTFMLSNFYDYEVEEFCPVAGSCVNMPAGPDEWSQKADWALMKANTCVRFYKANDCPSGVETWEPPCYDTDWAVFILQSWQDGAIKSYTVFKK</sequence>
<keyword evidence="1" id="KW-0732">Signal</keyword>
<dbReference type="Proteomes" id="UP000781932">
    <property type="component" value="Unassembled WGS sequence"/>
</dbReference>
<evidence type="ECO:0000256" key="1">
    <source>
        <dbReference type="SAM" id="SignalP"/>
    </source>
</evidence>
<dbReference type="EMBL" id="JAATWM020000011">
    <property type="protein sequence ID" value="KAF9878128.1"/>
    <property type="molecule type" value="Genomic_DNA"/>
</dbReference>
<dbReference type="OrthoDB" id="4820423at2759"/>
<accession>A0A9P6LLT0</accession>
<feature type="signal peptide" evidence="1">
    <location>
        <begin position="1"/>
        <end position="15"/>
    </location>
</feature>
<name>A0A9P6LLT0_9PEZI</name>
<dbReference type="AlphaFoldDB" id="A0A9P6LLT0"/>
<reference evidence="2" key="1">
    <citation type="submission" date="2020-03" db="EMBL/GenBank/DDBJ databases">
        <authorList>
            <person name="He L."/>
        </authorList>
    </citation>
    <scope>NUCLEOTIDE SEQUENCE</scope>
    <source>
        <strain evidence="2">CkLH20</strain>
    </source>
</reference>
<feature type="chain" id="PRO_5040495110" evidence="1">
    <location>
        <begin position="16"/>
        <end position="118"/>
    </location>
</feature>
<evidence type="ECO:0000313" key="2">
    <source>
        <dbReference type="EMBL" id="KAF9878128.1"/>
    </source>
</evidence>
<evidence type="ECO:0000313" key="3">
    <source>
        <dbReference type="Proteomes" id="UP000781932"/>
    </source>
</evidence>
<gene>
    <name evidence="2" type="ORF">CkaCkLH20_04166</name>
</gene>
<organism evidence="2 3">
    <name type="scientific">Colletotrichum karsti</name>
    <dbReference type="NCBI Taxonomy" id="1095194"/>
    <lineage>
        <taxon>Eukaryota</taxon>
        <taxon>Fungi</taxon>
        <taxon>Dikarya</taxon>
        <taxon>Ascomycota</taxon>
        <taxon>Pezizomycotina</taxon>
        <taxon>Sordariomycetes</taxon>
        <taxon>Hypocreomycetidae</taxon>
        <taxon>Glomerellales</taxon>
        <taxon>Glomerellaceae</taxon>
        <taxon>Colletotrichum</taxon>
        <taxon>Colletotrichum boninense species complex</taxon>
    </lineage>
</organism>
<dbReference type="PROSITE" id="PS51257">
    <property type="entry name" value="PROKAR_LIPOPROTEIN"/>
    <property type="match status" value="1"/>
</dbReference>
<keyword evidence="3" id="KW-1185">Reference proteome</keyword>